<dbReference type="InterPro" id="IPR008391">
    <property type="entry name" value="AXE1_dom"/>
</dbReference>
<dbReference type="Gene3D" id="3.40.50.1820">
    <property type="entry name" value="alpha/beta hydrolase"/>
    <property type="match status" value="1"/>
</dbReference>
<feature type="domain" description="Acetyl xylan esterase" evidence="5">
    <location>
        <begin position="349"/>
        <end position="404"/>
    </location>
</feature>
<feature type="active site" description="Charge relay system" evidence="1">
    <location>
        <position position="374"/>
    </location>
</feature>
<accession>A0A2U1AP98</accession>
<dbReference type="InterPro" id="IPR029058">
    <property type="entry name" value="AB_hydrolase_fold"/>
</dbReference>
<evidence type="ECO:0000256" key="3">
    <source>
        <dbReference type="SAM" id="MobiDB-lite"/>
    </source>
</evidence>
<dbReference type="ESTHER" id="9bact-d1n752">
    <property type="family name" value="Acetyl-esterase_deacetylase"/>
</dbReference>
<evidence type="ECO:0000256" key="2">
    <source>
        <dbReference type="PIRSR" id="PIRSR639069-2"/>
    </source>
</evidence>
<keyword evidence="7" id="KW-1185">Reference proteome</keyword>
<feature type="active site" description="Nucleophile" evidence="1">
    <location>
        <position position="301"/>
    </location>
</feature>
<gene>
    <name evidence="6" type="ORF">C8D82_12721</name>
</gene>
<protein>
    <submittedName>
        <fullName evidence="6">Cephalosporin-C deacetylase-like acetyl esterase</fullName>
    </submittedName>
</protein>
<feature type="binding site" evidence="2">
    <location>
        <position position="210"/>
    </location>
    <ligand>
        <name>substrate</name>
    </ligand>
</feature>
<dbReference type="AlphaFoldDB" id="A0A2U1AP98"/>
<feature type="active site" description="Charge relay system" evidence="1">
    <location>
        <position position="403"/>
    </location>
</feature>
<evidence type="ECO:0000259" key="5">
    <source>
        <dbReference type="Pfam" id="PF05448"/>
    </source>
</evidence>
<evidence type="ECO:0000256" key="1">
    <source>
        <dbReference type="PIRSR" id="PIRSR639069-1"/>
    </source>
</evidence>
<dbReference type="EMBL" id="QEKH01000027">
    <property type="protein sequence ID" value="PVY38259.1"/>
    <property type="molecule type" value="Genomic_DNA"/>
</dbReference>
<organism evidence="6 7">
    <name type="scientific">Victivallis vadensis</name>
    <dbReference type="NCBI Taxonomy" id="172901"/>
    <lineage>
        <taxon>Bacteria</taxon>
        <taxon>Pseudomonadati</taxon>
        <taxon>Lentisphaerota</taxon>
        <taxon>Lentisphaeria</taxon>
        <taxon>Victivallales</taxon>
        <taxon>Victivallaceae</taxon>
        <taxon>Victivallis</taxon>
    </lineage>
</organism>
<dbReference type="InterPro" id="IPR039069">
    <property type="entry name" value="CE7"/>
</dbReference>
<dbReference type="Proteomes" id="UP000245959">
    <property type="component" value="Unassembled WGS sequence"/>
</dbReference>
<comment type="caution">
    <text evidence="6">The sequence shown here is derived from an EMBL/GenBank/DDBJ whole genome shotgun (WGS) entry which is preliminary data.</text>
</comment>
<proteinExistence type="predicted"/>
<feature type="chain" id="PRO_5015751032" evidence="4">
    <location>
        <begin position="20"/>
        <end position="424"/>
    </location>
</feature>
<feature type="region of interest" description="Disordered" evidence="3">
    <location>
        <begin position="404"/>
        <end position="424"/>
    </location>
</feature>
<reference evidence="6 7" key="1">
    <citation type="submission" date="2018-04" db="EMBL/GenBank/DDBJ databases">
        <title>Genomic Encyclopedia of Type Strains, Phase IV (KMG-IV): sequencing the most valuable type-strain genomes for metagenomic binning, comparative biology and taxonomic classification.</title>
        <authorList>
            <person name="Goeker M."/>
        </authorList>
    </citation>
    <scope>NUCLEOTIDE SEQUENCE [LARGE SCALE GENOMIC DNA]</scope>
    <source>
        <strain evidence="6 7">DSM 14823</strain>
    </source>
</reference>
<feature type="domain" description="Acetyl xylan esterase" evidence="5">
    <location>
        <begin position="131"/>
        <end position="330"/>
    </location>
</feature>
<dbReference type="SUPFAM" id="SSF53474">
    <property type="entry name" value="alpha/beta-Hydrolases"/>
    <property type="match status" value="1"/>
</dbReference>
<dbReference type="RefSeq" id="WP_116885116.1">
    <property type="nucleotide sequence ID" value="NZ_CABMMC010000090.1"/>
</dbReference>
<dbReference type="GeneID" id="78296401"/>
<name>A0A2U1AP98_9BACT</name>
<feature type="signal peptide" evidence="4">
    <location>
        <begin position="1"/>
        <end position="19"/>
    </location>
</feature>
<keyword evidence="4" id="KW-0732">Signal</keyword>
<dbReference type="PANTHER" id="PTHR40111">
    <property type="entry name" value="CEPHALOSPORIN-C DEACETYLASE"/>
    <property type="match status" value="1"/>
</dbReference>
<dbReference type="OrthoDB" id="9770528at2"/>
<evidence type="ECO:0000256" key="4">
    <source>
        <dbReference type="SAM" id="SignalP"/>
    </source>
</evidence>
<dbReference type="GO" id="GO:0052689">
    <property type="term" value="F:carboxylic ester hydrolase activity"/>
    <property type="evidence" value="ECO:0007669"/>
    <property type="project" value="TreeGrafter"/>
</dbReference>
<evidence type="ECO:0000313" key="6">
    <source>
        <dbReference type="EMBL" id="PVY38259.1"/>
    </source>
</evidence>
<dbReference type="Pfam" id="PF05448">
    <property type="entry name" value="AXE1"/>
    <property type="match status" value="2"/>
</dbReference>
<dbReference type="GO" id="GO:0005976">
    <property type="term" value="P:polysaccharide metabolic process"/>
    <property type="evidence" value="ECO:0007669"/>
    <property type="project" value="TreeGrafter"/>
</dbReference>
<sequence>MFRNSLFAAALAAGSLLWAGTYRFDVKTDRPAVDYKTGEPMVFTVQLLEDGKPVEGKKIEWVRAGDDRKVEKGEAVSGAPVTVTTKSEKPGFVRLSLSAKDADGRPLRNGTRSVGYTAGAAADTDQFEVAQEPADFDAFWAKQKARVAAVPMKELERVPVELANKQTKDKVVCYDVKVSCPGGKPMSGYLCMPKDAKPKSLPAKVVYFGYGVYPISKNDGAARNQIVLSVNAHGFLNGQPREYYENLKNGELKGYAFNEKENQDPETTYFNGMMLRLIRSLEYVKSLPEWNGKDLTVEGHSQGGMQAAIAAGLDKDVTMAIPNQPWMCDMGGAALGHLRGNWHIKPTAALFYYDPVFHIRRYDGRLKVLAGLGDYVCPPSGMAALYNNAKGPKEIVYTQGAGHTGNAKGEKFIHKSPSVQNNGR</sequence>
<evidence type="ECO:0000313" key="7">
    <source>
        <dbReference type="Proteomes" id="UP000245959"/>
    </source>
</evidence>
<dbReference type="PANTHER" id="PTHR40111:SF1">
    <property type="entry name" value="CEPHALOSPORIN-C DEACETYLASE"/>
    <property type="match status" value="1"/>
</dbReference>